<feature type="compositionally biased region" description="Low complexity" evidence="9">
    <location>
        <begin position="591"/>
        <end position="600"/>
    </location>
</feature>
<feature type="region of interest" description="Disordered" evidence="9">
    <location>
        <begin position="663"/>
        <end position="683"/>
    </location>
</feature>
<gene>
    <name evidence="12" type="ORF">MKK02DRAFT_42622</name>
</gene>
<dbReference type="GO" id="GO:0008270">
    <property type="term" value="F:zinc ion binding"/>
    <property type="evidence" value="ECO:0007669"/>
    <property type="project" value="UniProtKB-KW"/>
</dbReference>
<evidence type="ECO:0000256" key="9">
    <source>
        <dbReference type="SAM" id="MobiDB-lite"/>
    </source>
</evidence>
<accession>A0AA38LVU6</accession>
<keyword evidence="7" id="KW-0862">Zinc</keyword>
<evidence type="ECO:0000256" key="3">
    <source>
        <dbReference type="ARBA" id="ARBA00022679"/>
    </source>
</evidence>
<dbReference type="Pfam" id="PF14324">
    <property type="entry name" value="PINIT"/>
    <property type="match status" value="1"/>
</dbReference>
<comment type="similarity">
    <text evidence="2">Belongs to the PIAS family.</text>
</comment>
<organism evidence="12 13">
    <name type="scientific">Dioszegia hungarica</name>
    <dbReference type="NCBI Taxonomy" id="4972"/>
    <lineage>
        <taxon>Eukaryota</taxon>
        <taxon>Fungi</taxon>
        <taxon>Dikarya</taxon>
        <taxon>Basidiomycota</taxon>
        <taxon>Agaricomycotina</taxon>
        <taxon>Tremellomycetes</taxon>
        <taxon>Tremellales</taxon>
        <taxon>Bulleribasidiaceae</taxon>
        <taxon>Dioszegia</taxon>
    </lineage>
</organism>
<protein>
    <recommendedName>
        <fullName evidence="14">SP-RING-type domain-containing protein</fullName>
    </recommendedName>
</protein>
<dbReference type="PROSITE" id="PS51466">
    <property type="entry name" value="PINIT"/>
    <property type="match status" value="1"/>
</dbReference>
<dbReference type="AlphaFoldDB" id="A0AA38LVU6"/>
<proteinExistence type="inferred from homology"/>
<dbReference type="PANTHER" id="PTHR10782">
    <property type="entry name" value="ZINC FINGER MIZ DOMAIN-CONTAINING PROTEIN"/>
    <property type="match status" value="1"/>
</dbReference>
<evidence type="ECO:0000256" key="1">
    <source>
        <dbReference type="ARBA" id="ARBA00004718"/>
    </source>
</evidence>
<feature type="region of interest" description="Disordered" evidence="9">
    <location>
        <begin position="462"/>
        <end position="643"/>
    </location>
</feature>
<evidence type="ECO:0000256" key="2">
    <source>
        <dbReference type="ARBA" id="ARBA00005383"/>
    </source>
</evidence>
<feature type="domain" description="SP-RING-type" evidence="10">
    <location>
        <begin position="350"/>
        <end position="431"/>
    </location>
</feature>
<dbReference type="GO" id="GO:0016925">
    <property type="term" value="P:protein sumoylation"/>
    <property type="evidence" value="ECO:0007669"/>
    <property type="project" value="TreeGrafter"/>
</dbReference>
<keyword evidence="3" id="KW-0808">Transferase</keyword>
<dbReference type="RefSeq" id="XP_052948009.1">
    <property type="nucleotide sequence ID" value="XM_053092085.1"/>
</dbReference>
<evidence type="ECO:0000256" key="5">
    <source>
        <dbReference type="ARBA" id="ARBA00022771"/>
    </source>
</evidence>
<sequence length="683" mass="73830">MAQPNPDWSDFQWYTDSYLPRQTVATLRGFADIIQNQTGRYLGLKNSELKASVVRKVAGGFQHMKDAGQYETYRTTRQLCEQRGAPVAAYRYPPPQVPIPTFGGAVPPAAYPRPYVNPSALHQLPVPSSSHAGYSAAARAPLQLADWKASPMWRPIMAATNIEMLPEIGVQENSHVRKERKVTFTMSALMSEKLLQTKTNPSASPSHSLRLFCSSSEYFRPPQERITSLNSTITNKSIPIDYPAVPDVRVDDLSIPFKERGLRGKAGSAPPFDLGKSSRGLQLAPGRLGSVTFGHTGASTGKRKDIIKKFYFQIVLVEWTDKDALVKKLLDLPVTPLEQCLDMARKKREGSDDIEVGSSRMSLKDPLSYIRITQPIRSTKCSHQQCFDAKWWVESNAVHPQWHCPFCNKELFFADLIADGFFLSILQAVPEAIEEVILESDGEWHSEDNKYGSPAWLASRSAPVAEPEAKPVITGKTNGYSARELSPSTSPVPQAAGSDSKGKRKAIEILSSDDEDGPLARPGTIFSLPPSLRPSAQPRGSSSSRPSAAPNDQSVIDLTLSDSDDDVAGPSNRGGAGGGEADFRSPGAGLTGRSAAGAAARPPPARNSSDRNGQNGELDPSVRDRSGGMNGGGYGGAGGSHLAAHFYSHDDGLAMGSYRDGVDAFDAWDDGEAGPGAESRYRT</sequence>
<evidence type="ECO:0000256" key="8">
    <source>
        <dbReference type="PROSITE-ProRule" id="PRU00452"/>
    </source>
</evidence>
<evidence type="ECO:0000256" key="4">
    <source>
        <dbReference type="ARBA" id="ARBA00022723"/>
    </source>
</evidence>
<dbReference type="GO" id="GO:0061665">
    <property type="term" value="F:SUMO ligase activity"/>
    <property type="evidence" value="ECO:0007669"/>
    <property type="project" value="TreeGrafter"/>
</dbReference>
<dbReference type="GO" id="GO:0000785">
    <property type="term" value="C:chromatin"/>
    <property type="evidence" value="ECO:0007669"/>
    <property type="project" value="TreeGrafter"/>
</dbReference>
<feature type="domain" description="PINIT" evidence="11">
    <location>
        <begin position="135"/>
        <end position="320"/>
    </location>
</feature>
<dbReference type="Gene3D" id="2.60.120.780">
    <property type="entry name" value="PINIT domain"/>
    <property type="match status" value="1"/>
</dbReference>
<feature type="compositionally biased region" description="Low complexity" evidence="9">
    <location>
        <begin position="533"/>
        <end position="550"/>
    </location>
</feature>
<dbReference type="InterPro" id="IPR013083">
    <property type="entry name" value="Znf_RING/FYVE/PHD"/>
</dbReference>
<keyword evidence="4" id="KW-0479">Metal-binding</keyword>
<feature type="compositionally biased region" description="Gly residues" evidence="9">
    <location>
        <begin position="628"/>
        <end position="639"/>
    </location>
</feature>
<keyword evidence="13" id="KW-1185">Reference proteome</keyword>
<evidence type="ECO:0000256" key="6">
    <source>
        <dbReference type="ARBA" id="ARBA00022786"/>
    </source>
</evidence>
<evidence type="ECO:0000256" key="7">
    <source>
        <dbReference type="ARBA" id="ARBA00022833"/>
    </source>
</evidence>
<dbReference type="Gene3D" id="3.30.40.10">
    <property type="entry name" value="Zinc/RING finger domain, C3HC4 (zinc finger)"/>
    <property type="match status" value="1"/>
</dbReference>
<dbReference type="EMBL" id="JAKWFO010000003">
    <property type="protein sequence ID" value="KAI9638232.1"/>
    <property type="molecule type" value="Genomic_DNA"/>
</dbReference>
<evidence type="ECO:0000313" key="12">
    <source>
        <dbReference type="EMBL" id="KAI9638232.1"/>
    </source>
</evidence>
<evidence type="ECO:0008006" key="14">
    <source>
        <dbReference type="Google" id="ProtNLM"/>
    </source>
</evidence>
<evidence type="ECO:0000313" key="13">
    <source>
        <dbReference type="Proteomes" id="UP001164286"/>
    </source>
</evidence>
<feature type="compositionally biased region" description="Polar residues" evidence="9">
    <location>
        <begin position="475"/>
        <end position="492"/>
    </location>
</feature>
<dbReference type="PROSITE" id="PS51044">
    <property type="entry name" value="ZF_SP_RING"/>
    <property type="match status" value="1"/>
</dbReference>
<dbReference type="Proteomes" id="UP001164286">
    <property type="component" value="Unassembled WGS sequence"/>
</dbReference>
<dbReference type="PANTHER" id="PTHR10782:SF4">
    <property type="entry name" value="TONALLI, ISOFORM E"/>
    <property type="match status" value="1"/>
</dbReference>
<comment type="caution">
    <text evidence="12">The sequence shown here is derived from an EMBL/GenBank/DDBJ whole genome shotgun (WGS) entry which is preliminary data.</text>
</comment>
<dbReference type="InterPro" id="IPR004181">
    <property type="entry name" value="Znf_MIZ"/>
</dbReference>
<reference evidence="12" key="1">
    <citation type="journal article" date="2022" name="G3 (Bethesda)">
        <title>High quality genome of the basidiomycete yeast Dioszegia hungarica PDD-24b-2 isolated from cloud water.</title>
        <authorList>
            <person name="Jarrige D."/>
            <person name="Haridas S."/>
            <person name="Bleykasten-Grosshans C."/>
            <person name="Joly M."/>
            <person name="Nadalig T."/>
            <person name="Sancelme M."/>
            <person name="Vuilleumier S."/>
            <person name="Grigoriev I.V."/>
            <person name="Amato P."/>
            <person name="Bringel F."/>
        </authorList>
    </citation>
    <scope>NUCLEOTIDE SEQUENCE</scope>
    <source>
        <strain evidence="12">PDD-24b-2</strain>
    </source>
</reference>
<keyword evidence="5 8" id="KW-0863">Zinc-finger</keyword>
<dbReference type="GeneID" id="77731290"/>
<dbReference type="InterPro" id="IPR023321">
    <property type="entry name" value="PINIT"/>
</dbReference>
<keyword evidence="6" id="KW-0833">Ubl conjugation pathway</keyword>
<dbReference type="Pfam" id="PF02891">
    <property type="entry name" value="zf-MIZ"/>
    <property type="match status" value="1"/>
</dbReference>
<comment type="pathway">
    <text evidence="1">Protein modification; protein sumoylation.</text>
</comment>
<dbReference type="InterPro" id="IPR038654">
    <property type="entry name" value="PINIT_sf"/>
</dbReference>
<evidence type="ECO:0000259" key="11">
    <source>
        <dbReference type="PROSITE" id="PS51466"/>
    </source>
</evidence>
<name>A0AA38LVU6_9TREE</name>
<evidence type="ECO:0000259" key="10">
    <source>
        <dbReference type="PROSITE" id="PS51044"/>
    </source>
</evidence>